<feature type="transmembrane region" description="Helical" evidence="6">
    <location>
        <begin position="12"/>
        <end position="32"/>
    </location>
</feature>
<feature type="transmembrane region" description="Helical" evidence="6">
    <location>
        <begin position="359"/>
        <end position="381"/>
    </location>
</feature>
<evidence type="ECO:0000256" key="1">
    <source>
        <dbReference type="ARBA" id="ARBA00004651"/>
    </source>
</evidence>
<evidence type="ECO:0000313" key="8">
    <source>
        <dbReference type="Proteomes" id="UP001257659"/>
    </source>
</evidence>
<feature type="transmembrane region" description="Helical" evidence="6">
    <location>
        <begin position="299"/>
        <end position="323"/>
    </location>
</feature>
<feature type="transmembrane region" description="Helical" evidence="6">
    <location>
        <begin position="445"/>
        <end position="467"/>
    </location>
</feature>
<comment type="subcellular location">
    <subcellularLocation>
        <location evidence="1">Cell membrane</location>
        <topology evidence="1">Multi-pass membrane protein</topology>
    </subcellularLocation>
</comment>
<feature type="transmembrane region" description="Helical" evidence="6">
    <location>
        <begin position="387"/>
        <end position="410"/>
    </location>
</feature>
<evidence type="ECO:0000313" key="7">
    <source>
        <dbReference type="EMBL" id="MDR6302173.1"/>
    </source>
</evidence>
<dbReference type="Proteomes" id="UP001257659">
    <property type="component" value="Unassembled WGS sequence"/>
</dbReference>
<reference evidence="7 8" key="1">
    <citation type="submission" date="2023-07" db="EMBL/GenBank/DDBJ databases">
        <title>Genomic Encyclopedia of Type Strains, Phase IV (KMG-IV): sequencing the most valuable type-strain genomes for metagenomic binning, comparative biology and taxonomic classification.</title>
        <authorList>
            <person name="Goeker M."/>
        </authorList>
    </citation>
    <scope>NUCLEOTIDE SEQUENCE [LARGE SCALE GENOMIC DNA]</scope>
    <source>
        <strain evidence="7 8">DSM 102814</strain>
    </source>
</reference>
<dbReference type="InterPro" id="IPR002797">
    <property type="entry name" value="Polysacc_synth"/>
</dbReference>
<accession>A0ABU1KC70</accession>
<feature type="transmembrane region" description="Helical" evidence="6">
    <location>
        <begin position="38"/>
        <end position="60"/>
    </location>
</feature>
<feature type="transmembrane region" description="Helical" evidence="6">
    <location>
        <begin position="329"/>
        <end position="347"/>
    </location>
</feature>
<feature type="transmembrane region" description="Helical" evidence="6">
    <location>
        <begin position="178"/>
        <end position="196"/>
    </location>
</feature>
<keyword evidence="5 6" id="KW-0472">Membrane</keyword>
<feature type="transmembrane region" description="Helical" evidence="6">
    <location>
        <begin position="80"/>
        <end position="106"/>
    </location>
</feature>
<evidence type="ECO:0000256" key="5">
    <source>
        <dbReference type="ARBA" id="ARBA00023136"/>
    </source>
</evidence>
<comment type="caution">
    <text evidence="7">The sequence shown here is derived from an EMBL/GenBank/DDBJ whole genome shotgun (WGS) entry which is preliminary data.</text>
</comment>
<name>A0ABU1KC70_9FLAO</name>
<dbReference type="EMBL" id="JAVDQA010000011">
    <property type="protein sequence ID" value="MDR6302173.1"/>
    <property type="molecule type" value="Genomic_DNA"/>
</dbReference>
<keyword evidence="4 6" id="KW-1133">Transmembrane helix</keyword>
<feature type="transmembrane region" description="Helical" evidence="6">
    <location>
        <begin position="422"/>
        <end position="439"/>
    </location>
</feature>
<feature type="transmembrane region" description="Helical" evidence="6">
    <location>
        <begin position="246"/>
        <end position="265"/>
    </location>
</feature>
<dbReference type="RefSeq" id="WP_309730524.1">
    <property type="nucleotide sequence ID" value="NZ_JAVDQA010000011.1"/>
</dbReference>
<evidence type="ECO:0000256" key="6">
    <source>
        <dbReference type="SAM" id="Phobius"/>
    </source>
</evidence>
<feature type="transmembrane region" description="Helical" evidence="6">
    <location>
        <begin position="155"/>
        <end position="172"/>
    </location>
</feature>
<dbReference type="Pfam" id="PF01943">
    <property type="entry name" value="Polysacc_synt"/>
    <property type="match status" value="1"/>
</dbReference>
<feature type="transmembrane region" description="Helical" evidence="6">
    <location>
        <begin position="118"/>
        <end position="139"/>
    </location>
</feature>
<keyword evidence="8" id="KW-1185">Reference proteome</keyword>
<feature type="transmembrane region" description="Helical" evidence="6">
    <location>
        <begin position="216"/>
        <end position="234"/>
    </location>
</feature>
<organism evidence="7 8">
    <name type="scientific">Mesonia maritima</name>
    <dbReference type="NCBI Taxonomy" id="1793873"/>
    <lineage>
        <taxon>Bacteria</taxon>
        <taxon>Pseudomonadati</taxon>
        <taxon>Bacteroidota</taxon>
        <taxon>Flavobacteriia</taxon>
        <taxon>Flavobacteriales</taxon>
        <taxon>Flavobacteriaceae</taxon>
        <taxon>Mesonia</taxon>
    </lineage>
</organism>
<evidence type="ECO:0000256" key="2">
    <source>
        <dbReference type="ARBA" id="ARBA00022475"/>
    </source>
</evidence>
<proteinExistence type="predicted"/>
<evidence type="ECO:0000256" key="4">
    <source>
        <dbReference type="ARBA" id="ARBA00022989"/>
    </source>
</evidence>
<evidence type="ECO:0000256" key="3">
    <source>
        <dbReference type="ARBA" id="ARBA00022692"/>
    </source>
</evidence>
<keyword evidence="2" id="KW-1003">Cell membrane</keyword>
<gene>
    <name evidence="7" type="ORF">GGR31_002852</name>
</gene>
<keyword evidence="3 6" id="KW-0812">Transmembrane</keyword>
<dbReference type="InterPro" id="IPR050833">
    <property type="entry name" value="Poly_Biosynth_Transport"/>
</dbReference>
<protein>
    <submittedName>
        <fullName evidence="7">O-antigen/teichoic acid export membrane protein</fullName>
    </submittedName>
</protein>
<dbReference type="PANTHER" id="PTHR30250">
    <property type="entry name" value="PST FAMILY PREDICTED COLANIC ACID TRANSPORTER"/>
    <property type="match status" value="1"/>
</dbReference>
<sequence>MGVVLNQSFKNMMTTYFGFVIGAINVLFLYPHFLSPEYYGLVTFLLSASTLIWPIMGLGVHNTIVKFYSSYKTESDQHKLLTFALIFPLFIGIVLGIFGFVFYEAILAYFNKNELVQPYVWLIFVVAITIAYFEVFFAWGKLKFKSVFGNFMREVFHRVCITILLALVYFDYLSVEEFIYSLVFVYLARTLVIMVYAFKLLPPTLDFRLPHNKSSIFKYSFLIFIAGTVATALLDLDKVMIEHYLPIENVSVYGIAVYVASVIAVPSRAMQQILHPITASLLNNKQRVELDKMYKKSSVTLLVVSGLIFTLIITNINSLYYLMPDEYEIEVSILLLLCGIKLFDNLLGNSNSILLNSDYYRLILVLGIAVLLVAFILNLWLIPVLGLLGAAIASFTAFFLYDSFKLVIVYQKLNLHPFTLKTFQVMILITLLSFIFYYLEFNLPPLVSIILKSSLISIIYLAVTYFLNFSNDITETINKYLKKQTP</sequence>
<dbReference type="PANTHER" id="PTHR30250:SF11">
    <property type="entry name" value="O-ANTIGEN TRANSPORTER-RELATED"/>
    <property type="match status" value="1"/>
</dbReference>